<dbReference type="EMBL" id="PGTM01000020">
    <property type="protein sequence ID" value="PJF36990.1"/>
    <property type="molecule type" value="Genomic_DNA"/>
</dbReference>
<dbReference type="CDD" id="cd06267">
    <property type="entry name" value="PBP1_LacI_sugar_binding-like"/>
    <property type="match status" value="1"/>
</dbReference>
<evidence type="ECO:0000313" key="6">
    <source>
        <dbReference type="EMBL" id="PJF43296.1"/>
    </source>
</evidence>
<dbReference type="SUPFAM" id="SSF53822">
    <property type="entry name" value="Periplasmic binding protein-like I"/>
    <property type="match status" value="1"/>
</dbReference>
<organism evidence="6 7">
    <name type="scientific">Candidatus Thermofonsia Clade 1 bacterium</name>
    <dbReference type="NCBI Taxonomy" id="2364210"/>
    <lineage>
        <taxon>Bacteria</taxon>
        <taxon>Bacillati</taxon>
        <taxon>Chloroflexota</taxon>
        <taxon>Candidatus Thermofontia</taxon>
        <taxon>Candidatus Thermofonsia Clade 1</taxon>
    </lineage>
</organism>
<proteinExistence type="predicted"/>
<dbReference type="PANTHER" id="PTHR30146">
    <property type="entry name" value="LACI-RELATED TRANSCRIPTIONAL REPRESSOR"/>
    <property type="match status" value="1"/>
</dbReference>
<dbReference type="PROSITE" id="PS50932">
    <property type="entry name" value="HTH_LACI_2"/>
    <property type="match status" value="1"/>
</dbReference>
<keyword evidence="3" id="KW-0804">Transcription</keyword>
<accession>A0A2M8PHG2</accession>
<keyword evidence="2" id="KW-0238">DNA-binding</keyword>
<dbReference type="InterPro" id="IPR000843">
    <property type="entry name" value="HTH_LacI"/>
</dbReference>
<dbReference type="EMBL" id="PGTL01000002">
    <property type="protein sequence ID" value="PJF43296.1"/>
    <property type="molecule type" value="Genomic_DNA"/>
</dbReference>
<dbReference type="Gene3D" id="3.40.50.2300">
    <property type="match status" value="2"/>
</dbReference>
<sequence length="352" mass="38848">MSERLDLESIARKAGVSRSTVSRVINDSPHVSERTRQHVLAIIEQENFHPNTAARALVKRRTDILGVVIPTSANVFLSDNNYYPLILAGLGEAIRQLDYAMLMWLGEVTHDDQHLMRKLSNPYLTDGLIFVSLPNDHPLYDKLSRLRQPFVMIDRPFGELENASYVSIDNLRAAEIATEHLIRLGRRRIAHITGMLTITDACDRLEGYKNALCAAGLPVDSQLIAEGVFNYESGYRAMKQLLPHRPDGLFAANDTMAAGALHAALEAGLRVPEDLSIVGFDDVDVAMQTTPSLTTIRQPIRAKGEVAARLLVDLINNRVSAPQHVILPTELIIRQSCGATNHTKGGDAHTAE</sequence>
<evidence type="ECO:0000256" key="2">
    <source>
        <dbReference type="ARBA" id="ARBA00023125"/>
    </source>
</evidence>
<evidence type="ECO:0000313" key="5">
    <source>
        <dbReference type="EMBL" id="PJF36990.1"/>
    </source>
</evidence>
<comment type="caution">
    <text evidence="6">The sequence shown here is derived from an EMBL/GenBank/DDBJ whole genome shotgun (WGS) entry which is preliminary data.</text>
</comment>
<dbReference type="SMART" id="SM00354">
    <property type="entry name" value="HTH_LACI"/>
    <property type="match status" value="1"/>
</dbReference>
<protein>
    <submittedName>
        <fullName evidence="6">LacI family transcriptional regulator</fullName>
    </submittedName>
</protein>
<evidence type="ECO:0000259" key="4">
    <source>
        <dbReference type="PROSITE" id="PS50932"/>
    </source>
</evidence>
<evidence type="ECO:0000313" key="8">
    <source>
        <dbReference type="Proteomes" id="UP000229681"/>
    </source>
</evidence>
<dbReference type="PANTHER" id="PTHR30146:SF109">
    <property type="entry name" value="HTH-TYPE TRANSCRIPTIONAL REGULATOR GALS"/>
    <property type="match status" value="1"/>
</dbReference>
<dbReference type="GO" id="GO:0000976">
    <property type="term" value="F:transcription cis-regulatory region binding"/>
    <property type="evidence" value="ECO:0007669"/>
    <property type="project" value="TreeGrafter"/>
</dbReference>
<dbReference type="Proteomes" id="UP000228947">
    <property type="component" value="Unassembled WGS sequence"/>
</dbReference>
<dbReference type="AlphaFoldDB" id="A0A2M8Q0F9"/>
<evidence type="ECO:0000313" key="7">
    <source>
        <dbReference type="Proteomes" id="UP000228947"/>
    </source>
</evidence>
<dbReference type="Pfam" id="PF13377">
    <property type="entry name" value="Peripla_BP_3"/>
    <property type="match status" value="1"/>
</dbReference>
<name>A0A2M8Q0F9_9CHLR</name>
<gene>
    <name evidence="5" type="ORF">CUN49_02630</name>
    <name evidence="6" type="ORF">CUN50_00940</name>
</gene>
<dbReference type="Proteomes" id="UP000229681">
    <property type="component" value="Unassembled WGS sequence"/>
</dbReference>
<dbReference type="Gene3D" id="1.10.260.40">
    <property type="entry name" value="lambda repressor-like DNA-binding domains"/>
    <property type="match status" value="1"/>
</dbReference>
<dbReference type="InterPro" id="IPR028082">
    <property type="entry name" value="Peripla_BP_I"/>
</dbReference>
<dbReference type="InterPro" id="IPR046335">
    <property type="entry name" value="LacI/GalR-like_sensor"/>
</dbReference>
<dbReference type="SUPFAM" id="SSF47413">
    <property type="entry name" value="lambda repressor-like DNA-binding domains"/>
    <property type="match status" value="1"/>
</dbReference>
<accession>A0A2M8Q0F9</accession>
<dbReference type="InterPro" id="IPR010982">
    <property type="entry name" value="Lambda_DNA-bd_dom_sf"/>
</dbReference>
<keyword evidence="1" id="KW-0805">Transcription regulation</keyword>
<dbReference type="Pfam" id="PF00356">
    <property type="entry name" value="LacI"/>
    <property type="match status" value="1"/>
</dbReference>
<feature type="domain" description="HTH lacI-type" evidence="4">
    <location>
        <begin position="10"/>
        <end position="59"/>
    </location>
</feature>
<dbReference type="GO" id="GO:0003700">
    <property type="term" value="F:DNA-binding transcription factor activity"/>
    <property type="evidence" value="ECO:0007669"/>
    <property type="project" value="TreeGrafter"/>
</dbReference>
<evidence type="ECO:0000256" key="3">
    <source>
        <dbReference type="ARBA" id="ARBA00023163"/>
    </source>
</evidence>
<dbReference type="CDD" id="cd01392">
    <property type="entry name" value="HTH_LacI"/>
    <property type="match status" value="1"/>
</dbReference>
<reference evidence="7 8" key="1">
    <citation type="submission" date="2017-11" db="EMBL/GenBank/DDBJ databases">
        <title>Evolution of Phototrophy in the Chloroflexi Phylum Driven by Horizontal Gene Transfer.</title>
        <authorList>
            <person name="Ward L.M."/>
            <person name="Hemp J."/>
            <person name="Shih P.M."/>
            <person name="Mcglynn S.E."/>
            <person name="Fischer W."/>
        </authorList>
    </citation>
    <scope>NUCLEOTIDE SEQUENCE [LARGE SCALE GENOMIC DNA]</scope>
    <source>
        <strain evidence="6">CP1_1M</strain>
        <strain evidence="5">JP3_13</strain>
    </source>
</reference>
<evidence type="ECO:0000256" key="1">
    <source>
        <dbReference type="ARBA" id="ARBA00023015"/>
    </source>
</evidence>